<evidence type="ECO:0000256" key="3">
    <source>
        <dbReference type="ARBA" id="ARBA00023125"/>
    </source>
</evidence>
<feature type="domain" description="OmpR/PhoB-type" evidence="6">
    <location>
        <begin position="1"/>
        <end position="103"/>
    </location>
</feature>
<sequence length="261" mass="28598">MTATSPEVRVSLLGPLEVTVAGRPMAVGGPGRRALLAALGLGLGTTLSVPELLEAVWDDRPPMTATTKLQGHVCALRQSLARLGGPEAAHTIQTKPPGYVLCRHRATTDLVGFDDLIRRARETRLPDQAAHRAELLTTALGGWRGPSACSDIRSSWMNRMSNSLDERRWRAMEDLAEAQLLLGEHHTVIDAMEAMVRRTPYRERAWEHLMVAHLNRGDVAAAVAVHHRLCRTLVTGLGVTPGPRIARLLDEILGRRPVARR</sequence>
<comment type="similarity">
    <text evidence="1">Belongs to the AfsR/DnrI/RedD regulatory family.</text>
</comment>
<evidence type="ECO:0000256" key="5">
    <source>
        <dbReference type="PROSITE-ProRule" id="PRU01091"/>
    </source>
</evidence>
<evidence type="ECO:0000256" key="2">
    <source>
        <dbReference type="ARBA" id="ARBA00023015"/>
    </source>
</evidence>
<evidence type="ECO:0000313" key="8">
    <source>
        <dbReference type="Proteomes" id="UP001241758"/>
    </source>
</evidence>
<evidence type="ECO:0000259" key="6">
    <source>
        <dbReference type="PROSITE" id="PS51755"/>
    </source>
</evidence>
<dbReference type="Gene3D" id="1.25.40.10">
    <property type="entry name" value="Tetratricopeptide repeat domain"/>
    <property type="match status" value="1"/>
</dbReference>
<dbReference type="PROSITE" id="PS51755">
    <property type="entry name" value="OMPR_PHOB"/>
    <property type="match status" value="1"/>
</dbReference>
<dbReference type="RefSeq" id="WP_282756836.1">
    <property type="nucleotide sequence ID" value="NZ_JASCTH010000001.1"/>
</dbReference>
<name>A0ABT6WCN9_9ACTN</name>
<gene>
    <name evidence="7" type="ORF">QLQ12_02365</name>
</gene>
<keyword evidence="4" id="KW-0804">Transcription</keyword>
<dbReference type="SUPFAM" id="SSF46894">
    <property type="entry name" value="C-terminal effector domain of the bipartite response regulators"/>
    <property type="match status" value="1"/>
</dbReference>
<keyword evidence="3 5" id="KW-0238">DNA-binding</keyword>
<dbReference type="InterPro" id="IPR016032">
    <property type="entry name" value="Sig_transdc_resp-reg_C-effctor"/>
</dbReference>
<dbReference type="EMBL" id="JASCTH010000001">
    <property type="protein sequence ID" value="MDI6097442.1"/>
    <property type="molecule type" value="Genomic_DNA"/>
</dbReference>
<dbReference type="Pfam" id="PF03704">
    <property type="entry name" value="BTAD"/>
    <property type="match status" value="1"/>
</dbReference>
<proteinExistence type="inferred from homology"/>
<dbReference type="Proteomes" id="UP001241758">
    <property type="component" value="Unassembled WGS sequence"/>
</dbReference>
<dbReference type="CDD" id="cd15831">
    <property type="entry name" value="BTAD"/>
    <property type="match status" value="1"/>
</dbReference>
<comment type="caution">
    <text evidence="7">The sequence shown here is derived from an EMBL/GenBank/DDBJ whole genome shotgun (WGS) entry which is preliminary data.</text>
</comment>
<accession>A0ABT6WCN9</accession>
<reference evidence="7 8" key="1">
    <citation type="submission" date="2023-05" db="EMBL/GenBank/DDBJ databases">
        <title>Actinoplanes sp. NEAU-A12 genome sequencing.</title>
        <authorList>
            <person name="Wang Z.-S."/>
        </authorList>
    </citation>
    <scope>NUCLEOTIDE SEQUENCE [LARGE SCALE GENOMIC DNA]</scope>
    <source>
        <strain evidence="7 8">NEAU-A12</strain>
    </source>
</reference>
<dbReference type="SMART" id="SM00862">
    <property type="entry name" value="Trans_reg_C"/>
    <property type="match status" value="1"/>
</dbReference>
<dbReference type="SMART" id="SM01043">
    <property type="entry name" value="BTAD"/>
    <property type="match status" value="1"/>
</dbReference>
<evidence type="ECO:0000256" key="1">
    <source>
        <dbReference type="ARBA" id="ARBA00005820"/>
    </source>
</evidence>
<dbReference type="Gene3D" id="1.10.10.10">
    <property type="entry name" value="Winged helix-like DNA-binding domain superfamily/Winged helix DNA-binding domain"/>
    <property type="match status" value="1"/>
</dbReference>
<dbReference type="InterPro" id="IPR051677">
    <property type="entry name" value="AfsR-DnrI-RedD_regulator"/>
</dbReference>
<dbReference type="PANTHER" id="PTHR35807:SF1">
    <property type="entry name" value="TRANSCRIPTIONAL REGULATOR REDD"/>
    <property type="match status" value="1"/>
</dbReference>
<dbReference type="SUPFAM" id="SSF48452">
    <property type="entry name" value="TPR-like"/>
    <property type="match status" value="1"/>
</dbReference>
<evidence type="ECO:0000313" key="7">
    <source>
        <dbReference type="EMBL" id="MDI6097442.1"/>
    </source>
</evidence>
<feature type="DNA-binding region" description="OmpR/PhoB-type" evidence="5">
    <location>
        <begin position="1"/>
        <end position="103"/>
    </location>
</feature>
<keyword evidence="2" id="KW-0805">Transcription regulation</keyword>
<organism evidence="7 8">
    <name type="scientific">Actinoplanes sandaracinus</name>
    <dbReference type="NCBI Taxonomy" id="3045177"/>
    <lineage>
        <taxon>Bacteria</taxon>
        <taxon>Bacillati</taxon>
        <taxon>Actinomycetota</taxon>
        <taxon>Actinomycetes</taxon>
        <taxon>Micromonosporales</taxon>
        <taxon>Micromonosporaceae</taxon>
        <taxon>Actinoplanes</taxon>
    </lineage>
</organism>
<dbReference type="InterPro" id="IPR011990">
    <property type="entry name" value="TPR-like_helical_dom_sf"/>
</dbReference>
<evidence type="ECO:0000256" key="4">
    <source>
        <dbReference type="ARBA" id="ARBA00023163"/>
    </source>
</evidence>
<dbReference type="InterPro" id="IPR036388">
    <property type="entry name" value="WH-like_DNA-bd_sf"/>
</dbReference>
<keyword evidence="8" id="KW-1185">Reference proteome</keyword>
<dbReference type="InterPro" id="IPR001867">
    <property type="entry name" value="OmpR/PhoB-type_DNA-bd"/>
</dbReference>
<dbReference type="PANTHER" id="PTHR35807">
    <property type="entry name" value="TRANSCRIPTIONAL REGULATOR REDD-RELATED"/>
    <property type="match status" value="1"/>
</dbReference>
<protein>
    <submittedName>
        <fullName evidence="7">BTAD domain-containing putative transcriptional regulator</fullName>
    </submittedName>
</protein>
<dbReference type="InterPro" id="IPR005158">
    <property type="entry name" value="BTAD"/>
</dbReference>